<proteinExistence type="inferred from homology"/>
<evidence type="ECO:0000256" key="1">
    <source>
        <dbReference type="ARBA" id="ARBA00010307"/>
    </source>
</evidence>
<dbReference type="PANTHER" id="PTHR15837">
    <property type="entry name" value="RAN GUANINE NUCLEOTIDE RELEASE FACTOR"/>
    <property type="match status" value="1"/>
</dbReference>
<dbReference type="EMBL" id="JANBPU010000026">
    <property type="protein sequence ID" value="KAJ1919478.1"/>
    <property type="molecule type" value="Genomic_DNA"/>
</dbReference>
<evidence type="ECO:0000256" key="2">
    <source>
        <dbReference type="ARBA" id="ARBA00022448"/>
    </source>
</evidence>
<dbReference type="Gene3D" id="3.40.1000.10">
    <property type="entry name" value="Mog1/PsbP, alpha/beta/alpha sandwich"/>
    <property type="match status" value="1"/>
</dbReference>
<dbReference type="GO" id="GO:0006606">
    <property type="term" value="P:protein import into nucleus"/>
    <property type="evidence" value="ECO:0007669"/>
    <property type="project" value="TreeGrafter"/>
</dbReference>
<evidence type="ECO:0000256" key="3">
    <source>
        <dbReference type="ARBA" id="ARBA00022927"/>
    </source>
</evidence>
<keyword evidence="5" id="KW-1185">Reference proteome</keyword>
<dbReference type="OrthoDB" id="10255285at2759"/>
<dbReference type="Proteomes" id="UP001150538">
    <property type="component" value="Unassembled WGS sequence"/>
</dbReference>
<dbReference type="InterPro" id="IPR016123">
    <property type="entry name" value="Mog1/PsbP_a/b/a-sand"/>
</dbReference>
<comment type="caution">
    <text evidence="4">The sequence shown here is derived from an EMBL/GenBank/DDBJ whole genome shotgun (WGS) entry which is preliminary data.</text>
</comment>
<dbReference type="PANTHER" id="PTHR15837:SF0">
    <property type="entry name" value="RAN GUANINE NUCLEOTIDE RELEASE FACTOR"/>
    <property type="match status" value="1"/>
</dbReference>
<dbReference type="InterPro" id="IPR007681">
    <property type="entry name" value="Mog1"/>
</dbReference>
<organism evidence="4 5">
    <name type="scientific">Mycoemilia scoparia</name>
    <dbReference type="NCBI Taxonomy" id="417184"/>
    <lineage>
        <taxon>Eukaryota</taxon>
        <taxon>Fungi</taxon>
        <taxon>Fungi incertae sedis</taxon>
        <taxon>Zoopagomycota</taxon>
        <taxon>Kickxellomycotina</taxon>
        <taxon>Kickxellomycetes</taxon>
        <taxon>Kickxellales</taxon>
        <taxon>Kickxellaceae</taxon>
        <taxon>Mycoemilia</taxon>
    </lineage>
</organism>
<dbReference type="GO" id="GO:0005085">
    <property type="term" value="F:guanyl-nucleotide exchange factor activity"/>
    <property type="evidence" value="ECO:0007669"/>
    <property type="project" value="TreeGrafter"/>
</dbReference>
<dbReference type="Pfam" id="PF04603">
    <property type="entry name" value="Mog1"/>
    <property type="match status" value="1"/>
</dbReference>
<gene>
    <name evidence="4" type="ORF">H4219_001949</name>
</gene>
<reference evidence="4" key="1">
    <citation type="submission" date="2022-07" db="EMBL/GenBank/DDBJ databases">
        <title>Phylogenomic reconstructions and comparative analyses of Kickxellomycotina fungi.</title>
        <authorList>
            <person name="Reynolds N.K."/>
            <person name="Stajich J.E."/>
            <person name="Barry K."/>
            <person name="Grigoriev I.V."/>
            <person name="Crous P."/>
            <person name="Smith M.E."/>
        </authorList>
    </citation>
    <scope>NUCLEOTIDE SEQUENCE</scope>
    <source>
        <strain evidence="4">NBRC 100468</strain>
    </source>
</reference>
<name>A0A9W8A875_9FUNG</name>
<keyword evidence="2" id="KW-0813">Transport</keyword>
<dbReference type="SUPFAM" id="SSF55724">
    <property type="entry name" value="Mog1p/PsbP-like"/>
    <property type="match status" value="1"/>
</dbReference>
<dbReference type="GO" id="GO:0031267">
    <property type="term" value="F:small GTPase binding"/>
    <property type="evidence" value="ECO:0007669"/>
    <property type="project" value="TreeGrafter"/>
</dbReference>
<accession>A0A9W8A875</accession>
<protein>
    <recommendedName>
        <fullName evidence="6">Ran guanine nucleotide release factor</fullName>
    </recommendedName>
</protein>
<sequence length="197" mass="21850">MVLELRELFGGAMSTELPSEMLDMSNFRQIPDNQEVFADTNDHSFIVEIVEMAENAGDQSIVEYHFKQLVQDNEAADYNILERETVSEADKPVIKSPNPSNSSITISTLTGVQTIAKFNEATKSQDAYNQVVIFMAVVRIPEHTADILLTANCPVSVGADSSSTALDIQGDRDLQGMHCLFQKAVNTFRIKDWSLFA</sequence>
<dbReference type="GO" id="GO:0005634">
    <property type="term" value="C:nucleus"/>
    <property type="evidence" value="ECO:0007669"/>
    <property type="project" value="TreeGrafter"/>
</dbReference>
<evidence type="ECO:0008006" key="6">
    <source>
        <dbReference type="Google" id="ProtNLM"/>
    </source>
</evidence>
<evidence type="ECO:0000313" key="5">
    <source>
        <dbReference type="Proteomes" id="UP001150538"/>
    </source>
</evidence>
<comment type="similarity">
    <text evidence="1">Belongs to the MOG1 family.</text>
</comment>
<evidence type="ECO:0000313" key="4">
    <source>
        <dbReference type="EMBL" id="KAJ1919478.1"/>
    </source>
</evidence>
<dbReference type="AlphaFoldDB" id="A0A9W8A875"/>
<keyword evidence="3" id="KW-0653">Protein transport</keyword>